<accession>A0A2P6RAF8</accession>
<dbReference type="PANTHER" id="PTHR31672">
    <property type="entry name" value="BNACNNG10540D PROTEIN"/>
    <property type="match status" value="1"/>
</dbReference>
<evidence type="ECO:0000313" key="2">
    <source>
        <dbReference type="EMBL" id="PRQ43409.1"/>
    </source>
</evidence>
<sequence length="279" mass="31242">MEEANLPEEIIVLILSWLPVKSLLRFTCVSKRFHFIILSDPKFAKSQFQAACERKTLACRLLCSTTAPRVESLDLETPSFGDRSSVRKLKLPLRPPAGEVLPLGSCNGIVFLAFNEKIFNIWNPSTGFFKKLPDPGFSPKENELFVYGVGYLRATDDYKVVVASAGFTVDDKVEAAIFSSRADGWKTLEVDFDGSIAGQGTLLKEALHWLNDQEHEIVAFDLAQEDDEHKLRKMLPPNFHNERGRKHDIHLGVSTGGCLSLARYLRASADSIDVWVMRA</sequence>
<dbReference type="PROSITE" id="PS50181">
    <property type="entry name" value="FBOX"/>
    <property type="match status" value="1"/>
</dbReference>
<dbReference type="Pfam" id="PF07734">
    <property type="entry name" value="FBA_1"/>
    <property type="match status" value="1"/>
</dbReference>
<dbReference type="Gramene" id="PRQ43409">
    <property type="protein sequence ID" value="PRQ43409"/>
    <property type="gene ID" value="RchiOBHm_Chr3g0468171"/>
</dbReference>
<organism evidence="2 3">
    <name type="scientific">Rosa chinensis</name>
    <name type="common">China rose</name>
    <dbReference type="NCBI Taxonomy" id="74649"/>
    <lineage>
        <taxon>Eukaryota</taxon>
        <taxon>Viridiplantae</taxon>
        <taxon>Streptophyta</taxon>
        <taxon>Embryophyta</taxon>
        <taxon>Tracheophyta</taxon>
        <taxon>Spermatophyta</taxon>
        <taxon>Magnoliopsida</taxon>
        <taxon>eudicotyledons</taxon>
        <taxon>Gunneridae</taxon>
        <taxon>Pentapetalae</taxon>
        <taxon>rosids</taxon>
        <taxon>fabids</taxon>
        <taxon>Rosales</taxon>
        <taxon>Rosaceae</taxon>
        <taxon>Rosoideae</taxon>
        <taxon>Rosoideae incertae sedis</taxon>
        <taxon>Rosa</taxon>
    </lineage>
</organism>
<dbReference type="SMART" id="SM00256">
    <property type="entry name" value="FBOX"/>
    <property type="match status" value="1"/>
</dbReference>
<dbReference type="InterPro" id="IPR017451">
    <property type="entry name" value="F-box-assoc_interact_dom"/>
</dbReference>
<dbReference type="InterPro" id="IPR001810">
    <property type="entry name" value="F-box_dom"/>
</dbReference>
<dbReference type="InterPro" id="IPR050796">
    <property type="entry name" value="SCF_F-box_component"/>
</dbReference>
<dbReference type="AlphaFoldDB" id="A0A2P6RAF8"/>
<name>A0A2P6RAF8_ROSCH</name>
<dbReference type="Proteomes" id="UP000238479">
    <property type="component" value="Chromosome 3"/>
</dbReference>
<feature type="domain" description="F-box" evidence="1">
    <location>
        <begin position="1"/>
        <end position="46"/>
    </location>
</feature>
<dbReference type="STRING" id="74649.A0A2P6RAF8"/>
<protein>
    <submittedName>
        <fullName evidence="2">Putative F-box domain-containing protein</fullName>
    </submittedName>
</protein>
<dbReference type="Pfam" id="PF00646">
    <property type="entry name" value="F-box"/>
    <property type="match status" value="1"/>
</dbReference>
<dbReference type="Gene3D" id="1.20.1280.50">
    <property type="match status" value="1"/>
</dbReference>
<dbReference type="SUPFAM" id="SSF81383">
    <property type="entry name" value="F-box domain"/>
    <property type="match status" value="1"/>
</dbReference>
<dbReference type="InterPro" id="IPR036047">
    <property type="entry name" value="F-box-like_dom_sf"/>
</dbReference>
<dbReference type="PANTHER" id="PTHR31672:SF13">
    <property type="entry name" value="F-BOX PROTEIN CPR30-LIKE"/>
    <property type="match status" value="1"/>
</dbReference>
<reference evidence="2 3" key="1">
    <citation type="journal article" date="2018" name="Nat. Genet.">
        <title>The Rosa genome provides new insights in the design of modern roses.</title>
        <authorList>
            <person name="Bendahmane M."/>
        </authorList>
    </citation>
    <scope>NUCLEOTIDE SEQUENCE [LARGE SCALE GENOMIC DNA]</scope>
    <source>
        <strain evidence="3">cv. Old Blush</strain>
    </source>
</reference>
<evidence type="ECO:0000259" key="1">
    <source>
        <dbReference type="PROSITE" id="PS50181"/>
    </source>
</evidence>
<evidence type="ECO:0000313" key="3">
    <source>
        <dbReference type="Proteomes" id="UP000238479"/>
    </source>
</evidence>
<dbReference type="CDD" id="cd22157">
    <property type="entry name" value="F-box_AtFBW1-like"/>
    <property type="match status" value="1"/>
</dbReference>
<proteinExistence type="predicted"/>
<dbReference type="OrthoDB" id="1152154at2759"/>
<keyword evidence="3" id="KW-1185">Reference proteome</keyword>
<gene>
    <name evidence="2" type="ORF">RchiOBHm_Chr3g0468171</name>
</gene>
<dbReference type="InterPro" id="IPR006527">
    <property type="entry name" value="F-box-assoc_dom_typ1"/>
</dbReference>
<dbReference type="EMBL" id="PDCK01000041">
    <property type="protein sequence ID" value="PRQ43409.1"/>
    <property type="molecule type" value="Genomic_DNA"/>
</dbReference>
<comment type="caution">
    <text evidence="2">The sequence shown here is derived from an EMBL/GenBank/DDBJ whole genome shotgun (WGS) entry which is preliminary data.</text>
</comment>
<dbReference type="NCBIfam" id="TIGR01640">
    <property type="entry name" value="F_box_assoc_1"/>
    <property type="match status" value="1"/>
</dbReference>